<protein>
    <submittedName>
        <fullName evidence="1">Uncharacterized protein</fullName>
    </submittedName>
</protein>
<sequence length="77" mass="8472">MLEQLAGVQWNDCCYGLQLVWREWVDDGDTARLADDTTDRGFFRFKGLGGVGGNAGSEFGQIVPGYRAPARVGQNDF</sequence>
<name>A0A432JIU6_9GAMM</name>
<dbReference type="AlphaFoldDB" id="A0A432JIU6"/>
<dbReference type="EMBL" id="RXHI01000017">
    <property type="protein sequence ID" value="RUA22402.1"/>
    <property type="molecule type" value="Genomic_DNA"/>
</dbReference>
<proteinExistence type="predicted"/>
<reference evidence="1" key="1">
    <citation type="submission" date="2018-12" db="EMBL/GenBank/DDBJ databases">
        <authorList>
            <person name="Jadhav K."/>
            <person name="Kushwaha B."/>
            <person name="Jadhav I."/>
        </authorList>
    </citation>
    <scope>NUCLEOTIDE SEQUENCE [LARGE SCALE GENOMIC DNA]</scope>
    <source>
        <strain evidence="1">SBS 10</strain>
    </source>
</reference>
<accession>A0A432JIU6</accession>
<gene>
    <name evidence="1" type="ORF">DSL92_05785</name>
</gene>
<evidence type="ECO:0000313" key="1">
    <source>
        <dbReference type="EMBL" id="RUA22402.1"/>
    </source>
</evidence>
<organism evidence="1">
    <name type="scientific">Billgrantia gudaonensis</name>
    <dbReference type="NCBI Taxonomy" id="376427"/>
    <lineage>
        <taxon>Bacteria</taxon>
        <taxon>Pseudomonadati</taxon>
        <taxon>Pseudomonadota</taxon>
        <taxon>Gammaproteobacteria</taxon>
        <taxon>Oceanospirillales</taxon>
        <taxon>Halomonadaceae</taxon>
        <taxon>Billgrantia</taxon>
    </lineage>
</organism>
<comment type="caution">
    <text evidence="1">The sequence shown here is derived from an EMBL/GenBank/DDBJ whole genome shotgun (WGS) entry which is preliminary data.</text>
</comment>